<feature type="region of interest" description="Disordered" evidence="5">
    <location>
        <begin position="76"/>
        <end position="113"/>
    </location>
</feature>
<protein>
    <submittedName>
        <fullName evidence="8">RING finger protein</fullName>
    </submittedName>
</protein>
<dbReference type="InterPro" id="IPR039971">
    <property type="entry name" value="CWC24-like"/>
</dbReference>
<dbReference type="SUPFAM" id="SSF57850">
    <property type="entry name" value="RING/U-box"/>
    <property type="match status" value="1"/>
</dbReference>
<dbReference type="FunFam" id="3.30.40.10:FF:000045">
    <property type="entry name" value="RING finger protein 113A"/>
    <property type="match status" value="1"/>
</dbReference>
<dbReference type="EMBL" id="JAKMXF010000111">
    <property type="protein sequence ID" value="KAI6657635.1"/>
    <property type="molecule type" value="Genomic_DNA"/>
</dbReference>
<dbReference type="Gene3D" id="3.30.40.10">
    <property type="entry name" value="Zinc/RING finger domain, C3HC4 (zinc finger)"/>
    <property type="match status" value="1"/>
</dbReference>
<evidence type="ECO:0000256" key="2">
    <source>
        <dbReference type="ARBA" id="ARBA00022771"/>
    </source>
</evidence>
<dbReference type="Pfam" id="PF13920">
    <property type="entry name" value="zf-C3HC4_3"/>
    <property type="match status" value="1"/>
</dbReference>
<gene>
    <name evidence="8" type="ORF">LOD99_378</name>
</gene>
<comment type="caution">
    <text evidence="8">The sequence shown here is derived from an EMBL/GenBank/DDBJ whole genome shotgun (WGS) entry which is preliminary data.</text>
</comment>
<dbReference type="PROSITE" id="PS50089">
    <property type="entry name" value="ZF_RING_2"/>
    <property type="match status" value="1"/>
</dbReference>
<feature type="region of interest" description="Disordered" evidence="5">
    <location>
        <begin position="26"/>
        <end position="55"/>
    </location>
</feature>
<evidence type="ECO:0000259" key="6">
    <source>
        <dbReference type="PROSITE" id="PS50089"/>
    </source>
</evidence>
<keyword evidence="9" id="KW-1185">Reference proteome</keyword>
<name>A0AAV7K9E2_9METZ</name>
<dbReference type="Pfam" id="PF00642">
    <property type="entry name" value="zf-CCCH"/>
    <property type="match status" value="1"/>
</dbReference>
<evidence type="ECO:0000313" key="9">
    <source>
        <dbReference type="Proteomes" id="UP001165289"/>
    </source>
</evidence>
<dbReference type="GO" id="GO:0005684">
    <property type="term" value="C:U2-type spliceosomal complex"/>
    <property type="evidence" value="ECO:0007669"/>
    <property type="project" value="TreeGrafter"/>
</dbReference>
<evidence type="ECO:0000256" key="5">
    <source>
        <dbReference type="SAM" id="MobiDB-lite"/>
    </source>
</evidence>
<dbReference type="PANTHER" id="PTHR12930:SF0">
    <property type="entry name" value="RING FINGER PROTEIN 113B"/>
    <property type="match status" value="1"/>
</dbReference>
<feature type="domain" description="RING-type" evidence="6">
    <location>
        <begin position="267"/>
        <end position="304"/>
    </location>
</feature>
<dbReference type="Proteomes" id="UP001165289">
    <property type="component" value="Unassembled WGS sequence"/>
</dbReference>
<evidence type="ECO:0000259" key="7">
    <source>
        <dbReference type="PROSITE" id="PS50103"/>
    </source>
</evidence>
<dbReference type="InterPro" id="IPR017907">
    <property type="entry name" value="Znf_RING_CS"/>
</dbReference>
<feature type="domain" description="C3H1-type" evidence="7">
    <location>
        <begin position="194"/>
        <end position="222"/>
    </location>
</feature>
<keyword evidence="1 4" id="KW-0479">Metal-binding</keyword>
<evidence type="ECO:0000256" key="3">
    <source>
        <dbReference type="ARBA" id="ARBA00022833"/>
    </source>
</evidence>
<feature type="compositionally biased region" description="Basic and acidic residues" evidence="5">
    <location>
        <begin position="235"/>
        <end position="248"/>
    </location>
</feature>
<dbReference type="SMART" id="SM00184">
    <property type="entry name" value="RING"/>
    <property type="match status" value="1"/>
</dbReference>
<dbReference type="InterPro" id="IPR001841">
    <property type="entry name" value="Znf_RING"/>
</dbReference>
<organism evidence="8 9">
    <name type="scientific">Oopsacas minuta</name>
    <dbReference type="NCBI Taxonomy" id="111878"/>
    <lineage>
        <taxon>Eukaryota</taxon>
        <taxon>Metazoa</taxon>
        <taxon>Porifera</taxon>
        <taxon>Hexactinellida</taxon>
        <taxon>Hexasterophora</taxon>
        <taxon>Lyssacinosida</taxon>
        <taxon>Leucopsacidae</taxon>
        <taxon>Oopsacas</taxon>
    </lineage>
</organism>
<dbReference type="CDD" id="cd16539">
    <property type="entry name" value="RING-HC_RNF113A_B"/>
    <property type="match status" value="1"/>
</dbReference>
<feature type="zinc finger region" description="C3H1-type" evidence="4">
    <location>
        <begin position="194"/>
        <end position="222"/>
    </location>
</feature>
<dbReference type="GO" id="GO:0034247">
    <property type="term" value="P:snoRNA splicing"/>
    <property type="evidence" value="ECO:0007669"/>
    <property type="project" value="TreeGrafter"/>
</dbReference>
<dbReference type="PANTHER" id="PTHR12930">
    <property type="entry name" value="ZINC FINGER PROTEIN 183"/>
    <property type="match status" value="1"/>
</dbReference>
<keyword evidence="2 4" id="KW-0863">Zinc-finger</keyword>
<dbReference type="PROSITE" id="PS50103">
    <property type="entry name" value="ZF_C3H1"/>
    <property type="match status" value="1"/>
</dbReference>
<keyword evidence="3 4" id="KW-0862">Zinc</keyword>
<proteinExistence type="predicted"/>
<sequence length="340" mass="38682">MSEEDRNKSGNKVIFIKRASIRGNLRSSESNKRVRIASESESISEESDNPADLRLNYNTRKPIGITATSRTIPKIHTTNMSSSDSEEAEQAVTSYRSRRVAESAAPRDMGATSELKIETEQSIDHQALHQKSIDINKEVDNTEGTNKQEIYRGINNYKKLIEPRDTAHGNASSGMVRKGPIRAPLYLRSTVRWDYQPDICKDYKETGVCGFGDSCKFLHDRSDYKLGWQLEREEEQKIRDSQEGRRGGGDNFEVSSDDDGDDLPFACLICREKFTNPIMTKCKHYFCQACAVKRYKKNKRCYMCGQQTNGMFTPAKQLMEKIEKKTKTARRKLGLVSDSD</sequence>
<dbReference type="SUPFAM" id="SSF90229">
    <property type="entry name" value="CCCH zinc finger"/>
    <property type="match status" value="1"/>
</dbReference>
<dbReference type="InterPro" id="IPR036855">
    <property type="entry name" value="Znf_CCCH_sf"/>
</dbReference>
<evidence type="ECO:0000256" key="4">
    <source>
        <dbReference type="PROSITE-ProRule" id="PRU00723"/>
    </source>
</evidence>
<dbReference type="SMART" id="SM00356">
    <property type="entry name" value="ZnF_C3H1"/>
    <property type="match status" value="1"/>
</dbReference>
<feature type="region of interest" description="Disordered" evidence="5">
    <location>
        <begin position="235"/>
        <end position="257"/>
    </location>
</feature>
<accession>A0AAV7K9E2</accession>
<evidence type="ECO:0000313" key="8">
    <source>
        <dbReference type="EMBL" id="KAI6657635.1"/>
    </source>
</evidence>
<feature type="compositionally biased region" description="Basic and acidic residues" evidence="5">
    <location>
        <begin position="29"/>
        <end position="38"/>
    </location>
</feature>
<dbReference type="GO" id="GO:0008270">
    <property type="term" value="F:zinc ion binding"/>
    <property type="evidence" value="ECO:0007669"/>
    <property type="project" value="UniProtKB-KW"/>
</dbReference>
<dbReference type="AlphaFoldDB" id="A0AAV7K9E2"/>
<reference evidence="8 9" key="1">
    <citation type="journal article" date="2023" name="BMC Biol.">
        <title>The compact genome of the sponge Oopsacas minuta (Hexactinellida) is lacking key metazoan core genes.</title>
        <authorList>
            <person name="Santini S."/>
            <person name="Schenkelaars Q."/>
            <person name="Jourda C."/>
            <person name="Duchesne M."/>
            <person name="Belahbib H."/>
            <person name="Rocher C."/>
            <person name="Selva M."/>
            <person name="Riesgo A."/>
            <person name="Vervoort M."/>
            <person name="Leys S.P."/>
            <person name="Kodjabachian L."/>
            <person name="Le Bivic A."/>
            <person name="Borchiellini C."/>
            <person name="Claverie J.M."/>
            <person name="Renard E."/>
        </authorList>
    </citation>
    <scope>NUCLEOTIDE SEQUENCE [LARGE SCALE GENOMIC DNA]</scope>
    <source>
        <strain evidence="8">SPO-2</strain>
    </source>
</reference>
<dbReference type="InterPro" id="IPR000571">
    <property type="entry name" value="Znf_CCCH"/>
</dbReference>
<dbReference type="InterPro" id="IPR013083">
    <property type="entry name" value="Znf_RING/FYVE/PHD"/>
</dbReference>
<dbReference type="PROSITE" id="PS00518">
    <property type="entry name" value="ZF_RING_1"/>
    <property type="match status" value="1"/>
</dbReference>
<evidence type="ECO:0000256" key="1">
    <source>
        <dbReference type="ARBA" id="ARBA00022723"/>
    </source>
</evidence>